<keyword evidence="6 8" id="KW-0675">Receptor</keyword>
<evidence type="ECO:0000256" key="10">
    <source>
        <dbReference type="SAM" id="Phobius"/>
    </source>
</evidence>
<comment type="caution">
    <text evidence="12">The sequence shown here is derived from an EMBL/GenBank/DDBJ whole genome shotgun (WGS) entry which is preliminary data.</text>
</comment>
<dbReference type="InterPro" id="IPR000276">
    <property type="entry name" value="GPCR_Rhodpsn"/>
</dbReference>
<evidence type="ECO:0000256" key="2">
    <source>
        <dbReference type="ARBA" id="ARBA00022692"/>
    </source>
</evidence>
<feature type="domain" description="G-protein coupled receptors family 1 profile" evidence="11">
    <location>
        <begin position="50"/>
        <end position="357"/>
    </location>
</feature>
<name>A0ABQ9EP02_TEGGR</name>
<organism evidence="12 13">
    <name type="scientific">Tegillarca granosa</name>
    <name type="common">Malaysian cockle</name>
    <name type="synonym">Anadara granosa</name>
    <dbReference type="NCBI Taxonomy" id="220873"/>
    <lineage>
        <taxon>Eukaryota</taxon>
        <taxon>Metazoa</taxon>
        <taxon>Spiralia</taxon>
        <taxon>Lophotrochozoa</taxon>
        <taxon>Mollusca</taxon>
        <taxon>Bivalvia</taxon>
        <taxon>Autobranchia</taxon>
        <taxon>Pteriomorphia</taxon>
        <taxon>Arcoida</taxon>
        <taxon>Arcoidea</taxon>
        <taxon>Arcidae</taxon>
        <taxon>Tegillarca</taxon>
    </lineage>
</organism>
<dbReference type="PROSITE" id="PS50262">
    <property type="entry name" value="G_PROTEIN_RECEP_F1_2"/>
    <property type="match status" value="1"/>
</dbReference>
<evidence type="ECO:0000256" key="3">
    <source>
        <dbReference type="ARBA" id="ARBA00022989"/>
    </source>
</evidence>
<protein>
    <recommendedName>
        <fullName evidence="11">G-protein coupled receptors family 1 profile domain-containing protein</fullName>
    </recommendedName>
</protein>
<evidence type="ECO:0000256" key="5">
    <source>
        <dbReference type="ARBA" id="ARBA00023136"/>
    </source>
</evidence>
<reference evidence="12 13" key="1">
    <citation type="submission" date="2022-12" db="EMBL/GenBank/DDBJ databases">
        <title>Chromosome-level genome of Tegillarca granosa.</title>
        <authorList>
            <person name="Kim J."/>
        </authorList>
    </citation>
    <scope>NUCLEOTIDE SEQUENCE [LARGE SCALE GENOMIC DNA]</scope>
    <source>
        <strain evidence="12">Teg-2019</strain>
        <tissue evidence="12">Adductor muscle</tissue>
    </source>
</reference>
<dbReference type="SUPFAM" id="SSF81321">
    <property type="entry name" value="Family A G protein-coupled receptor-like"/>
    <property type="match status" value="1"/>
</dbReference>
<evidence type="ECO:0000313" key="12">
    <source>
        <dbReference type="EMBL" id="KAJ8306968.1"/>
    </source>
</evidence>
<dbReference type="EMBL" id="JARBDR010000793">
    <property type="protein sequence ID" value="KAJ8306968.1"/>
    <property type="molecule type" value="Genomic_DNA"/>
</dbReference>
<evidence type="ECO:0000256" key="4">
    <source>
        <dbReference type="ARBA" id="ARBA00023040"/>
    </source>
</evidence>
<feature type="transmembrane region" description="Helical" evidence="10">
    <location>
        <begin position="200"/>
        <end position="223"/>
    </location>
</feature>
<keyword evidence="3 10" id="KW-1133">Transmembrane helix</keyword>
<dbReference type="InterPro" id="IPR017452">
    <property type="entry name" value="GPCR_Rhodpsn_7TM"/>
</dbReference>
<evidence type="ECO:0000256" key="9">
    <source>
        <dbReference type="SAM" id="MobiDB-lite"/>
    </source>
</evidence>
<keyword evidence="4 8" id="KW-0297">G-protein coupled receptor</keyword>
<feature type="compositionally biased region" description="Polar residues" evidence="9">
    <location>
        <begin position="258"/>
        <end position="273"/>
    </location>
</feature>
<gene>
    <name evidence="12" type="ORF">KUTeg_015052</name>
</gene>
<feature type="transmembrane region" description="Helical" evidence="10">
    <location>
        <begin position="36"/>
        <end position="58"/>
    </location>
</feature>
<evidence type="ECO:0000313" key="13">
    <source>
        <dbReference type="Proteomes" id="UP001217089"/>
    </source>
</evidence>
<evidence type="ECO:0000259" key="11">
    <source>
        <dbReference type="PROSITE" id="PS50262"/>
    </source>
</evidence>
<dbReference type="PANTHER" id="PTHR24238">
    <property type="entry name" value="G-PROTEIN COUPLED RECEPTOR"/>
    <property type="match status" value="1"/>
</dbReference>
<dbReference type="Gene3D" id="1.20.1070.10">
    <property type="entry name" value="Rhodopsin 7-helix transmembrane proteins"/>
    <property type="match status" value="1"/>
</dbReference>
<feature type="compositionally biased region" description="Basic and acidic residues" evidence="9">
    <location>
        <begin position="245"/>
        <end position="257"/>
    </location>
</feature>
<feature type="transmembrane region" description="Helical" evidence="10">
    <location>
        <begin position="108"/>
        <end position="128"/>
    </location>
</feature>
<feature type="transmembrane region" description="Helical" evidence="10">
    <location>
        <begin position="70"/>
        <end position="88"/>
    </location>
</feature>
<proteinExistence type="inferred from homology"/>
<dbReference type="PRINTS" id="PR00237">
    <property type="entry name" value="GPCRRHODOPSN"/>
</dbReference>
<accession>A0ABQ9EP02</accession>
<feature type="region of interest" description="Disordered" evidence="9">
    <location>
        <begin position="245"/>
        <end position="273"/>
    </location>
</feature>
<comment type="subcellular location">
    <subcellularLocation>
        <location evidence="1">Membrane</location>
        <topology evidence="1">Multi-pass membrane protein</topology>
    </subcellularLocation>
</comment>
<dbReference type="CDD" id="cd00637">
    <property type="entry name" value="7tm_classA_rhodopsin-like"/>
    <property type="match status" value="1"/>
</dbReference>
<evidence type="ECO:0000256" key="1">
    <source>
        <dbReference type="ARBA" id="ARBA00004141"/>
    </source>
</evidence>
<dbReference type="Pfam" id="PF00001">
    <property type="entry name" value="7tm_1"/>
    <property type="match status" value="1"/>
</dbReference>
<sequence length="390" mass="44840">MADLTNSSDYINKSDINTSLSLNYVEYQLFLKDLPAFIYLVILFIVGTIGNVHTLVIYYKQFSASNHRTIVLALSLIDLIGCAVAVPYDILDMRHYLTIPTDFNCRFFIFLDFFTGIGSVILLAFIALERFRKICKPHSRQLTISETKVGCLLVIIFSAAASVPCFLLYTQAMEETEYPGIYRTMCVDAKNSVKMFYFRIYNTLLLCLSAFLLIVCVVSYLFLSSKLRNHRRKLSNVRASFSQEAVKRTNSDPKTSDTQDSNNQTGDTKSTDQNGDYIDLDAHIEPEQTTIHCSEYEVKENSDDTKIPAEVRLLAKQSIITEFLWSWGHNFAINLGAVFAFILRFQFINNAVNPIVYFALDNRFRMKVKQLYIDLFKKFLRREPIRKQSL</sequence>
<feature type="transmembrane region" description="Helical" evidence="10">
    <location>
        <begin position="149"/>
        <end position="169"/>
    </location>
</feature>
<keyword evidence="2 8" id="KW-0812">Transmembrane</keyword>
<evidence type="ECO:0000256" key="6">
    <source>
        <dbReference type="ARBA" id="ARBA00023170"/>
    </source>
</evidence>
<feature type="non-terminal residue" evidence="12">
    <location>
        <position position="390"/>
    </location>
</feature>
<dbReference type="PROSITE" id="PS00237">
    <property type="entry name" value="G_PROTEIN_RECEP_F1_1"/>
    <property type="match status" value="1"/>
</dbReference>
<comment type="similarity">
    <text evidence="8">Belongs to the G-protein coupled receptor 1 family.</text>
</comment>
<keyword evidence="5 10" id="KW-0472">Membrane</keyword>
<dbReference type="Proteomes" id="UP001217089">
    <property type="component" value="Unassembled WGS sequence"/>
</dbReference>
<keyword evidence="13" id="KW-1185">Reference proteome</keyword>
<dbReference type="PANTHER" id="PTHR24238:SF47">
    <property type="entry name" value="ECDYSTEROIDS_DOPAMINE RECEPTOR-RELATED"/>
    <property type="match status" value="1"/>
</dbReference>
<evidence type="ECO:0000256" key="7">
    <source>
        <dbReference type="ARBA" id="ARBA00023224"/>
    </source>
</evidence>
<keyword evidence="7 8" id="KW-0807">Transducer</keyword>
<evidence type="ECO:0000256" key="8">
    <source>
        <dbReference type="RuleBase" id="RU000688"/>
    </source>
</evidence>